<evidence type="ECO:0000313" key="2">
    <source>
        <dbReference type="EMBL" id="KAK8782351.1"/>
    </source>
</evidence>
<gene>
    <name evidence="2" type="ORF">V5799_016311</name>
</gene>
<proteinExistence type="predicted"/>
<accession>A0AAQ4F650</accession>
<feature type="compositionally biased region" description="Basic and acidic residues" evidence="1">
    <location>
        <begin position="249"/>
        <end position="263"/>
    </location>
</feature>
<sequence length="329" mass="36907">MMPSLDSDDTATSSWMGPCLDTSLFDESASCETFEQFFRTTTEGSSCEMNEEAVRDRCEEEGEPSGTHGESREQEDGEAPLLQRCEWESREQEDGEAPLLQRCEWESREQEDGEVPLLQRCEWHMSVEQLASPEKEDHPTVVDEDGEPYKVQEVTSAGCDEAAAVEWSTPCLDADLFDDSVNCEIFDEIFRKTTGESVREDTWRGLCKNDEIAAGPSVVNGAEGEEEQEPQCCQNEQGLSLMPMGSPGRTEHPAVDYEEKDPYEIPPRQSDEGLAASWSEVCLDAGVLYEDASDELPEDLLRHLREEPTRQEPRLSSSDEEGKVTTPLR</sequence>
<evidence type="ECO:0000313" key="3">
    <source>
        <dbReference type="Proteomes" id="UP001321473"/>
    </source>
</evidence>
<evidence type="ECO:0000256" key="1">
    <source>
        <dbReference type="SAM" id="MobiDB-lite"/>
    </source>
</evidence>
<dbReference type="AlphaFoldDB" id="A0AAQ4F650"/>
<organism evidence="2 3">
    <name type="scientific">Amblyomma americanum</name>
    <name type="common">Lone star tick</name>
    <dbReference type="NCBI Taxonomy" id="6943"/>
    <lineage>
        <taxon>Eukaryota</taxon>
        <taxon>Metazoa</taxon>
        <taxon>Ecdysozoa</taxon>
        <taxon>Arthropoda</taxon>
        <taxon>Chelicerata</taxon>
        <taxon>Arachnida</taxon>
        <taxon>Acari</taxon>
        <taxon>Parasitiformes</taxon>
        <taxon>Ixodida</taxon>
        <taxon>Ixodoidea</taxon>
        <taxon>Ixodidae</taxon>
        <taxon>Amblyomminae</taxon>
        <taxon>Amblyomma</taxon>
    </lineage>
</organism>
<dbReference type="EMBL" id="JARKHS020006766">
    <property type="protein sequence ID" value="KAK8782351.1"/>
    <property type="molecule type" value="Genomic_DNA"/>
</dbReference>
<reference evidence="2 3" key="1">
    <citation type="journal article" date="2023" name="Arcadia Sci">
        <title>De novo assembly of a long-read Amblyomma americanum tick genome.</title>
        <authorList>
            <person name="Chou S."/>
            <person name="Poskanzer K.E."/>
            <person name="Rollins M."/>
            <person name="Thuy-Boun P.S."/>
        </authorList>
    </citation>
    <scope>NUCLEOTIDE SEQUENCE [LARGE SCALE GENOMIC DNA]</scope>
    <source>
        <strain evidence="2">F_SG_1</strain>
        <tissue evidence="2">Salivary glands</tissue>
    </source>
</reference>
<comment type="caution">
    <text evidence="2">The sequence shown here is derived from an EMBL/GenBank/DDBJ whole genome shotgun (WGS) entry which is preliminary data.</text>
</comment>
<feature type="region of interest" description="Disordered" evidence="1">
    <location>
        <begin position="40"/>
        <end position="80"/>
    </location>
</feature>
<dbReference type="Proteomes" id="UP001321473">
    <property type="component" value="Unassembled WGS sequence"/>
</dbReference>
<feature type="region of interest" description="Disordered" evidence="1">
    <location>
        <begin position="299"/>
        <end position="329"/>
    </location>
</feature>
<feature type="compositionally biased region" description="Basic and acidic residues" evidence="1">
    <location>
        <begin position="299"/>
        <end position="313"/>
    </location>
</feature>
<protein>
    <submittedName>
        <fullName evidence="2">Uncharacterized protein</fullName>
    </submittedName>
</protein>
<feature type="region of interest" description="Disordered" evidence="1">
    <location>
        <begin position="241"/>
        <end position="272"/>
    </location>
</feature>
<name>A0AAQ4F650_AMBAM</name>
<keyword evidence="3" id="KW-1185">Reference proteome</keyword>